<sequence>MKDFSNSRNQRGPDTGGLAARLHHSRSVMDRRRALERQREQAVTEAVRDYWSAWQAISTIEQRRDRRIQTLRDRMSDLGEAAATEIAVHQDNQAAAAKRMNEHGCSIDDIAELLEISSRAARQLLGYGRARTESLEQTPKHGSERSLTMPQPASESAGRSSQVESEK</sequence>
<dbReference type="EMBL" id="JBIAMT010000002">
    <property type="protein sequence ID" value="MFF0496433.1"/>
    <property type="molecule type" value="Genomic_DNA"/>
</dbReference>
<keyword evidence="3" id="KW-1185">Reference proteome</keyword>
<gene>
    <name evidence="2" type="ORF">ACFYU5_08525</name>
</gene>
<dbReference type="RefSeq" id="WP_387391710.1">
    <property type="nucleotide sequence ID" value="NZ_JBIAMT010000002.1"/>
</dbReference>
<name>A0ABW6P1L0_9NOCA</name>
<feature type="compositionally biased region" description="Polar residues" evidence="1">
    <location>
        <begin position="145"/>
        <end position="167"/>
    </location>
</feature>
<feature type="region of interest" description="Disordered" evidence="1">
    <location>
        <begin position="1"/>
        <end position="26"/>
    </location>
</feature>
<evidence type="ECO:0000256" key="1">
    <source>
        <dbReference type="SAM" id="MobiDB-lite"/>
    </source>
</evidence>
<evidence type="ECO:0000313" key="2">
    <source>
        <dbReference type="EMBL" id="MFF0496433.1"/>
    </source>
</evidence>
<dbReference type="Proteomes" id="UP001601442">
    <property type="component" value="Unassembled WGS sequence"/>
</dbReference>
<accession>A0ABW6P1L0</accession>
<reference evidence="2 3" key="1">
    <citation type="submission" date="2024-10" db="EMBL/GenBank/DDBJ databases">
        <title>The Natural Products Discovery Center: Release of the First 8490 Sequenced Strains for Exploring Actinobacteria Biosynthetic Diversity.</title>
        <authorList>
            <person name="Kalkreuter E."/>
            <person name="Kautsar S.A."/>
            <person name="Yang D."/>
            <person name="Bader C.D."/>
            <person name="Teijaro C.N."/>
            <person name="Fluegel L."/>
            <person name="Davis C.M."/>
            <person name="Simpson J.R."/>
            <person name="Lauterbach L."/>
            <person name="Steele A.D."/>
            <person name="Gui C."/>
            <person name="Meng S."/>
            <person name="Li G."/>
            <person name="Viehrig K."/>
            <person name="Ye F."/>
            <person name="Su P."/>
            <person name="Kiefer A.F."/>
            <person name="Nichols A."/>
            <person name="Cepeda A.J."/>
            <person name="Yan W."/>
            <person name="Fan B."/>
            <person name="Jiang Y."/>
            <person name="Adhikari A."/>
            <person name="Zheng C.-J."/>
            <person name="Schuster L."/>
            <person name="Cowan T.M."/>
            <person name="Smanski M.J."/>
            <person name="Chevrette M.G."/>
            <person name="De Carvalho L.P.S."/>
            <person name="Shen B."/>
        </authorList>
    </citation>
    <scope>NUCLEOTIDE SEQUENCE [LARGE SCALE GENOMIC DNA]</scope>
    <source>
        <strain evidence="2 3">NPDC004119</strain>
    </source>
</reference>
<evidence type="ECO:0000313" key="3">
    <source>
        <dbReference type="Proteomes" id="UP001601442"/>
    </source>
</evidence>
<feature type="compositionally biased region" description="Polar residues" evidence="1">
    <location>
        <begin position="1"/>
        <end position="12"/>
    </location>
</feature>
<proteinExistence type="predicted"/>
<feature type="region of interest" description="Disordered" evidence="1">
    <location>
        <begin position="130"/>
        <end position="167"/>
    </location>
</feature>
<protein>
    <submittedName>
        <fullName evidence="2">Uncharacterized protein</fullName>
    </submittedName>
</protein>
<feature type="compositionally biased region" description="Basic and acidic residues" evidence="1">
    <location>
        <begin position="130"/>
        <end position="144"/>
    </location>
</feature>
<organism evidence="2 3">
    <name type="scientific">Nocardia aobensis</name>
    <dbReference type="NCBI Taxonomy" id="257277"/>
    <lineage>
        <taxon>Bacteria</taxon>
        <taxon>Bacillati</taxon>
        <taxon>Actinomycetota</taxon>
        <taxon>Actinomycetes</taxon>
        <taxon>Mycobacteriales</taxon>
        <taxon>Nocardiaceae</taxon>
        <taxon>Nocardia</taxon>
    </lineage>
</organism>
<comment type="caution">
    <text evidence="2">The sequence shown here is derived from an EMBL/GenBank/DDBJ whole genome shotgun (WGS) entry which is preliminary data.</text>
</comment>